<keyword evidence="2" id="KW-1185">Reference proteome</keyword>
<name>A0ABT9H3F4_9GAMM</name>
<organism evidence="1 2">
    <name type="scientific">Alkalimonas collagenimarina</name>
    <dbReference type="NCBI Taxonomy" id="400390"/>
    <lineage>
        <taxon>Bacteria</taxon>
        <taxon>Pseudomonadati</taxon>
        <taxon>Pseudomonadota</taxon>
        <taxon>Gammaproteobacteria</taxon>
        <taxon>Alkalimonas</taxon>
    </lineage>
</organism>
<proteinExistence type="predicted"/>
<reference evidence="1 2" key="1">
    <citation type="submission" date="2023-08" db="EMBL/GenBank/DDBJ databases">
        <authorList>
            <person name="Joshi A."/>
            <person name="Thite S."/>
        </authorList>
    </citation>
    <scope>NUCLEOTIDE SEQUENCE [LARGE SCALE GENOMIC DNA]</scope>
    <source>
        <strain evidence="1 2">AC40</strain>
    </source>
</reference>
<evidence type="ECO:0008006" key="3">
    <source>
        <dbReference type="Google" id="ProtNLM"/>
    </source>
</evidence>
<sequence length="329" mass="38291">MGTGRYLGPQLISESDLSDDQEALWFYNFLSIRGWLQNKTPPIGLQTFALIRAEVINSIKMLYTRAFIHVGISNAPAHIFNDIKQFYEASLLEKSDYAFIRKLNSRAQNAIWIYISQITMHTPRPRVNVPIINSELENKREKYRGYHFSFGPIYKLYTINSYPLSTAELTTSIINFFQIWEATADVKEYHLGVIRALTEHIQTFQNAFKWLNKSSESQCSWAADYMKTQVLFQEQFPVNTSSDQYNAVVASFDYWHTSLEAKQLFLIKMKRAWSVKKYRDKQQGKKPYSFIMSKKVSKMLANLAAESDVSKSQLVEELIIREHSNKIKQ</sequence>
<dbReference type="EMBL" id="JAUZVZ010000036">
    <property type="protein sequence ID" value="MDP4537856.1"/>
    <property type="molecule type" value="Genomic_DNA"/>
</dbReference>
<comment type="caution">
    <text evidence="1">The sequence shown here is derived from an EMBL/GenBank/DDBJ whole genome shotgun (WGS) entry which is preliminary data.</text>
</comment>
<gene>
    <name evidence="1" type="ORF">Q3O60_16855</name>
</gene>
<accession>A0ABT9H3F4</accession>
<dbReference type="Proteomes" id="UP001231616">
    <property type="component" value="Unassembled WGS sequence"/>
</dbReference>
<evidence type="ECO:0000313" key="1">
    <source>
        <dbReference type="EMBL" id="MDP4537856.1"/>
    </source>
</evidence>
<evidence type="ECO:0000313" key="2">
    <source>
        <dbReference type="Proteomes" id="UP001231616"/>
    </source>
</evidence>
<protein>
    <recommendedName>
        <fullName evidence="3">CopG family transcriptional regulator</fullName>
    </recommendedName>
</protein>
<dbReference type="RefSeq" id="WP_305895104.1">
    <property type="nucleotide sequence ID" value="NZ_JAUZVZ010000036.1"/>
</dbReference>